<organism evidence="2 3">
    <name type="scientific">Pseudonocardia ailaonensis</name>
    <dbReference type="NCBI Taxonomy" id="367279"/>
    <lineage>
        <taxon>Bacteria</taxon>
        <taxon>Bacillati</taxon>
        <taxon>Actinomycetota</taxon>
        <taxon>Actinomycetes</taxon>
        <taxon>Pseudonocardiales</taxon>
        <taxon>Pseudonocardiaceae</taxon>
        <taxon>Pseudonocardia</taxon>
    </lineage>
</organism>
<feature type="compositionally biased region" description="Basic residues" evidence="1">
    <location>
        <begin position="148"/>
        <end position="157"/>
    </location>
</feature>
<evidence type="ECO:0000313" key="2">
    <source>
        <dbReference type="EMBL" id="GAA1857196.1"/>
    </source>
</evidence>
<name>A0ABN2N872_9PSEU</name>
<feature type="region of interest" description="Disordered" evidence="1">
    <location>
        <begin position="131"/>
        <end position="157"/>
    </location>
</feature>
<protein>
    <recommendedName>
        <fullName evidence="4">HEPN domain-containing protein</fullName>
    </recommendedName>
</protein>
<evidence type="ECO:0008006" key="4">
    <source>
        <dbReference type="Google" id="ProtNLM"/>
    </source>
</evidence>
<dbReference type="RefSeq" id="WP_344419529.1">
    <property type="nucleotide sequence ID" value="NZ_BAAAQK010000013.1"/>
</dbReference>
<dbReference type="Gene3D" id="1.20.120.330">
    <property type="entry name" value="Nucleotidyltransferases domain 2"/>
    <property type="match status" value="1"/>
</dbReference>
<sequence>MSEQVPAHAVPRPGLLRARRELAAGELLARGGFAAQAVECAARAAVLAAQAALAVLDEVRDQPSDVVSAYVRRVVRERAMDPDTGRALRSLVNRSALAARTHADTPAAEAGAALADAAAVIERVTEWLDDPARSAPTVGEATRQTVRPLRRRRASET</sequence>
<evidence type="ECO:0000256" key="1">
    <source>
        <dbReference type="SAM" id="MobiDB-lite"/>
    </source>
</evidence>
<accession>A0ABN2N872</accession>
<comment type="caution">
    <text evidence="2">The sequence shown here is derived from an EMBL/GenBank/DDBJ whole genome shotgun (WGS) entry which is preliminary data.</text>
</comment>
<dbReference type="Proteomes" id="UP001500449">
    <property type="component" value="Unassembled WGS sequence"/>
</dbReference>
<evidence type="ECO:0000313" key="3">
    <source>
        <dbReference type="Proteomes" id="UP001500449"/>
    </source>
</evidence>
<gene>
    <name evidence="2" type="ORF">GCM10009836_41810</name>
</gene>
<dbReference type="EMBL" id="BAAAQK010000013">
    <property type="protein sequence ID" value="GAA1857196.1"/>
    <property type="molecule type" value="Genomic_DNA"/>
</dbReference>
<reference evidence="2 3" key="1">
    <citation type="journal article" date="2019" name="Int. J. Syst. Evol. Microbiol.">
        <title>The Global Catalogue of Microorganisms (GCM) 10K type strain sequencing project: providing services to taxonomists for standard genome sequencing and annotation.</title>
        <authorList>
            <consortium name="The Broad Institute Genomics Platform"/>
            <consortium name="The Broad Institute Genome Sequencing Center for Infectious Disease"/>
            <person name="Wu L."/>
            <person name="Ma J."/>
        </authorList>
    </citation>
    <scope>NUCLEOTIDE SEQUENCE [LARGE SCALE GENOMIC DNA]</scope>
    <source>
        <strain evidence="2 3">JCM 16009</strain>
    </source>
</reference>
<proteinExistence type="predicted"/>
<keyword evidence="3" id="KW-1185">Reference proteome</keyword>